<dbReference type="CDD" id="cd06532">
    <property type="entry name" value="Glyco_transf_25"/>
    <property type="match status" value="1"/>
</dbReference>
<dbReference type="EMBL" id="APPJ01000009">
    <property type="protein sequence ID" value="ENV18274.1"/>
    <property type="molecule type" value="Genomic_DNA"/>
</dbReference>
<dbReference type="PATRIC" id="fig|1217656.3.peg.1560"/>
<gene>
    <name evidence="2" type="ORF">F964_01599</name>
</gene>
<dbReference type="Proteomes" id="UP000013148">
    <property type="component" value="Unassembled WGS sequence"/>
</dbReference>
<keyword evidence="3" id="KW-1185">Reference proteome</keyword>
<evidence type="ECO:0000313" key="3">
    <source>
        <dbReference type="Proteomes" id="UP000013148"/>
    </source>
</evidence>
<comment type="caution">
    <text evidence="2">The sequence shown here is derived from an EMBL/GenBank/DDBJ whole genome shotgun (WGS) entry which is preliminary data.</text>
</comment>
<dbReference type="eggNOG" id="COG3306">
    <property type="taxonomic scope" value="Bacteria"/>
</dbReference>
<dbReference type="Pfam" id="PF01755">
    <property type="entry name" value="Glyco_transf_25"/>
    <property type="match status" value="1"/>
</dbReference>
<dbReference type="AlphaFoldDB" id="N8YAF4"/>
<dbReference type="InterPro" id="IPR002654">
    <property type="entry name" value="Glyco_trans_25"/>
</dbReference>
<feature type="domain" description="Glycosyl transferase family 25" evidence="1">
    <location>
        <begin position="2"/>
        <end position="177"/>
    </location>
</feature>
<protein>
    <recommendedName>
        <fullName evidence="1">Glycosyl transferase family 25 domain-containing protein</fullName>
    </recommendedName>
</protein>
<sequence>MKNFVISLSTAQERRKHIDAEFAKQEVNFEFFDAITPANIDIATSQLGMVGYTTNLHQNEVSCLLSHMLLWKKAIDEQLDYIVIFEDDIYLGVHAKDFLLDDAWIPKECSVIKLEVFYKKIGVALKQQNLSAPNARKLLLLREAHMGCGGYILSLDVAKKLLSFIVESKVLIPVDHFLFRECPELEVYQLSPALCIQDMILRRGNTQFPSALEDVRNLRKGKSLKKENLKFSAKLKKECSRIFRKIQKMLITLTKFRQGIRVVKIKFR</sequence>
<reference evidence="2 3" key="1">
    <citation type="submission" date="2013-02" db="EMBL/GenBank/DDBJ databases">
        <title>The Genome Sequence of Acinetobacter guillouiae NIPH 991.</title>
        <authorList>
            <consortium name="The Broad Institute Genome Sequencing Platform"/>
            <consortium name="The Broad Institute Genome Sequencing Center for Infectious Disease"/>
            <person name="Cerqueira G."/>
            <person name="Feldgarden M."/>
            <person name="Courvalin P."/>
            <person name="Perichon B."/>
            <person name="Grillot-Courvalin C."/>
            <person name="Clermont D."/>
            <person name="Rocha E."/>
            <person name="Yoon E.-J."/>
            <person name="Nemec A."/>
            <person name="Walker B."/>
            <person name="Young S.K."/>
            <person name="Zeng Q."/>
            <person name="Gargeya S."/>
            <person name="Fitzgerald M."/>
            <person name="Haas B."/>
            <person name="Abouelleil A."/>
            <person name="Alvarado L."/>
            <person name="Arachchi H.M."/>
            <person name="Berlin A.M."/>
            <person name="Chapman S.B."/>
            <person name="Dewar J."/>
            <person name="Goldberg J."/>
            <person name="Griggs A."/>
            <person name="Gujja S."/>
            <person name="Hansen M."/>
            <person name="Howarth C."/>
            <person name="Imamovic A."/>
            <person name="Larimer J."/>
            <person name="McCowan C."/>
            <person name="Murphy C."/>
            <person name="Neiman D."/>
            <person name="Pearson M."/>
            <person name="Priest M."/>
            <person name="Roberts A."/>
            <person name="Saif S."/>
            <person name="Shea T."/>
            <person name="Sisk P."/>
            <person name="Sykes S."/>
            <person name="Wortman J."/>
            <person name="Nusbaum C."/>
            <person name="Birren B."/>
        </authorList>
    </citation>
    <scope>NUCLEOTIDE SEQUENCE [LARGE SCALE GENOMIC DNA]</scope>
    <source>
        <strain evidence="2 3">NIPH 991</strain>
    </source>
</reference>
<accession>N8YAF4</accession>
<dbReference type="HOGENOM" id="CLU_071269_2_0_6"/>
<evidence type="ECO:0000259" key="1">
    <source>
        <dbReference type="Pfam" id="PF01755"/>
    </source>
</evidence>
<dbReference type="RefSeq" id="WP_004819065.1">
    <property type="nucleotide sequence ID" value="NZ_KB849456.1"/>
</dbReference>
<name>N8YAF4_ACIGI</name>
<organism evidence="2 3">
    <name type="scientific">Acinetobacter guillouiae NIPH 991</name>
    <dbReference type="NCBI Taxonomy" id="1217656"/>
    <lineage>
        <taxon>Bacteria</taxon>
        <taxon>Pseudomonadati</taxon>
        <taxon>Pseudomonadota</taxon>
        <taxon>Gammaproteobacteria</taxon>
        <taxon>Moraxellales</taxon>
        <taxon>Moraxellaceae</taxon>
        <taxon>Acinetobacter</taxon>
    </lineage>
</organism>
<evidence type="ECO:0000313" key="2">
    <source>
        <dbReference type="EMBL" id="ENV18274.1"/>
    </source>
</evidence>
<proteinExistence type="predicted"/>